<dbReference type="GO" id="GO:0005886">
    <property type="term" value="C:plasma membrane"/>
    <property type="evidence" value="ECO:0007669"/>
    <property type="project" value="TreeGrafter"/>
</dbReference>
<feature type="transmembrane region" description="Helical" evidence="6">
    <location>
        <begin position="396"/>
        <end position="416"/>
    </location>
</feature>
<protein>
    <submittedName>
        <fullName evidence="8">Major facilitator superfamily protein</fullName>
    </submittedName>
</protein>
<accession>A0A7C8MDZ0</accession>
<comment type="caution">
    <text evidence="8">The sequence shown here is derived from an EMBL/GenBank/DDBJ whole genome shotgun (WGS) entry which is preliminary data.</text>
</comment>
<feature type="transmembrane region" description="Helical" evidence="6">
    <location>
        <begin position="254"/>
        <end position="273"/>
    </location>
</feature>
<dbReference type="FunFam" id="1.20.1250.20:FF:000082">
    <property type="entry name" value="MFS multidrug transporter, putative"/>
    <property type="match status" value="1"/>
</dbReference>
<dbReference type="PANTHER" id="PTHR23502:SF74">
    <property type="entry name" value="MAJOR FACILITATOR SUPERFAMILY (MFS) PROFILE DOMAIN-CONTAINING PROTEIN"/>
    <property type="match status" value="1"/>
</dbReference>
<keyword evidence="3 6" id="KW-0812">Transmembrane</keyword>
<dbReference type="AlphaFoldDB" id="A0A7C8MDZ0"/>
<comment type="subcellular location">
    <subcellularLocation>
        <location evidence="1">Membrane</location>
        <topology evidence="1">Multi-pass membrane protein</topology>
    </subcellularLocation>
</comment>
<evidence type="ECO:0000256" key="6">
    <source>
        <dbReference type="SAM" id="Phobius"/>
    </source>
</evidence>
<evidence type="ECO:0000256" key="1">
    <source>
        <dbReference type="ARBA" id="ARBA00004141"/>
    </source>
</evidence>
<keyword evidence="5 6" id="KW-0472">Membrane</keyword>
<feature type="transmembrane region" description="Helical" evidence="6">
    <location>
        <begin position="428"/>
        <end position="450"/>
    </location>
</feature>
<gene>
    <name evidence="8" type="ORF">BDV95DRAFT_602103</name>
</gene>
<dbReference type="GO" id="GO:0022857">
    <property type="term" value="F:transmembrane transporter activity"/>
    <property type="evidence" value="ECO:0007669"/>
    <property type="project" value="InterPro"/>
</dbReference>
<proteinExistence type="inferred from homology"/>
<evidence type="ECO:0000256" key="2">
    <source>
        <dbReference type="ARBA" id="ARBA00008335"/>
    </source>
</evidence>
<dbReference type="PANTHER" id="PTHR23502">
    <property type="entry name" value="MAJOR FACILITATOR SUPERFAMILY"/>
    <property type="match status" value="1"/>
</dbReference>
<keyword evidence="4 6" id="KW-1133">Transmembrane helix</keyword>
<feature type="transmembrane region" description="Helical" evidence="6">
    <location>
        <begin position="61"/>
        <end position="79"/>
    </location>
</feature>
<feature type="transmembrane region" description="Helical" evidence="6">
    <location>
        <begin position="360"/>
        <end position="384"/>
    </location>
</feature>
<evidence type="ECO:0000313" key="8">
    <source>
        <dbReference type="EMBL" id="KAF2876078.1"/>
    </source>
</evidence>
<organism evidence="8 9">
    <name type="scientific">Massariosphaeria phaeospora</name>
    <dbReference type="NCBI Taxonomy" id="100035"/>
    <lineage>
        <taxon>Eukaryota</taxon>
        <taxon>Fungi</taxon>
        <taxon>Dikarya</taxon>
        <taxon>Ascomycota</taxon>
        <taxon>Pezizomycotina</taxon>
        <taxon>Dothideomycetes</taxon>
        <taxon>Pleosporomycetidae</taxon>
        <taxon>Pleosporales</taxon>
        <taxon>Pleosporales incertae sedis</taxon>
        <taxon>Massariosphaeria</taxon>
    </lineage>
</organism>
<feature type="transmembrane region" description="Helical" evidence="6">
    <location>
        <begin position="21"/>
        <end position="41"/>
    </location>
</feature>
<evidence type="ECO:0000256" key="4">
    <source>
        <dbReference type="ARBA" id="ARBA00022989"/>
    </source>
</evidence>
<reference evidence="8 9" key="1">
    <citation type="submission" date="2020-01" db="EMBL/GenBank/DDBJ databases">
        <authorList>
            <consortium name="DOE Joint Genome Institute"/>
            <person name="Haridas S."/>
            <person name="Albert R."/>
            <person name="Binder M."/>
            <person name="Bloem J."/>
            <person name="Labutti K."/>
            <person name="Salamov A."/>
            <person name="Andreopoulos B."/>
            <person name="Baker S.E."/>
            <person name="Barry K."/>
            <person name="Bills G."/>
            <person name="Bluhm B.H."/>
            <person name="Cannon C."/>
            <person name="Castanera R."/>
            <person name="Culley D.E."/>
            <person name="Daum C."/>
            <person name="Ezra D."/>
            <person name="Gonzalez J.B."/>
            <person name="Henrissat B."/>
            <person name="Kuo A."/>
            <person name="Liang C."/>
            <person name="Lipzen A."/>
            <person name="Lutzoni F."/>
            <person name="Magnuson J."/>
            <person name="Mondo S."/>
            <person name="Nolan M."/>
            <person name="Ohm R."/>
            <person name="Pangilinan J."/>
            <person name="Park H.-J.H."/>
            <person name="Ramirez L."/>
            <person name="Alfaro M."/>
            <person name="Sun H."/>
            <person name="Tritt A."/>
            <person name="Yoshinaga Y."/>
            <person name="Zwiers L.-H.L."/>
            <person name="Turgeon B.G."/>
            <person name="Goodwin S.B."/>
            <person name="Spatafora J.W."/>
            <person name="Crous P.W."/>
            <person name="Grigoriev I.V."/>
        </authorList>
    </citation>
    <scope>NUCLEOTIDE SEQUENCE [LARGE SCALE GENOMIC DNA]</scope>
    <source>
        <strain evidence="8 9">CBS 611.86</strain>
    </source>
</reference>
<dbReference type="Gene3D" id="1.20.1250.20">
    <property type="entry name" value="MFS general substrate transporter like domains"/>
    <property type="match status" value="1"/>
</dbReference>
<evidence type="ECO:0000259" key="7">
    <source>
        <dbReference type="PROSITE" id="PS50850"/>
    </source>
</evidence>
<dbReference type="EMBL" id="JAADJZ010000003">
    <property type="protein sequence ID" value="KAF2876078.1"/>
    <property type="molecule type" value="Genomic_DNA"/>
</dbReference>
<feature type="transmembrane region" description="Helical" evidence="6">
    <location>
        <begin position="293"/>
        <end position="315"/>
    </location>
</feature>
<dbReference type="PROSITE" id="PS50850">
    <property type="entry name" value="MFS"/>
    <property type="match status" value="1"/>
</dbReference>
<dbReference type="Proteomes" id="UP000481861">
    <property type="component" value="Unassembled WGS sequence"/>
</dbReference>
<dbReference type="InterPro" id="IPR011701">
    <property type="entry name" value="MFS"/>
</dbReference>
<dbReference type="OrthoDB" id="5141738at2759"/>
<feature type="transmembrane region" description="Helical" evidence="6">
    <location>
        <begin position="150"/>
        <end position="173"/>
    </location>
</feature>
<dbReference type="Pfam" id="PF07690">
    <property type="entry name" value="MFS_1"/>
    <property type="match status" value="1"/>
</dbReference>
<comment type="similarity">
    <text evidence="2">Belongs to the major facilitator superfamily.</text>
</comment>
<dbReference type="InterPro" id="IPR036259">
    <property type="entry name" value="MFS_trans_sf"/>
</dbReference>
<feature type="transmembrane region" description="Helical" evidence="6">
    <location>
        <begin position="335"/>
        <end position="354"/>
    </location>
</feature>
<feature type="transmembrane region" description="Helical" evidence="6">
    <location>
        <begin position="91"/>
        <end position="110"/>
    </location>
</feature>
<dbReference type="InterPro" id="IPR020846">
    <property type="entry name" value="MFS_dom"/>
</dbReference>
<dbReference type="SUPFAM" id="SSF103473">
    <property type="entry name" value="MFS general substrate transporter"/>
    <property type="match status" value="1"/>
</dbReference>
<keyword evidence="9" id="KW-1185">Reference proteome</keyword>
<sequence>MEAKFASSDSENPVNWSKKKKAFIVAVGLIAITNSVLDSALPSGAIDYIAKDFNVTSEVQLALPISLYLVGYILGPLLFGPLSETYGRRVVMVPTFALFIPATLACALAPNWPFFLVFRLLCGTFASSSIAVTGGIYADIYEDSQERGRAIALYIAATAFGPQLAPAISGFVSPVSWRWAFWIGLILAGASAAPIALLPETFAPVILRKRTRALHRADPHVATPVIPGAASERRTHFVTVILARPLRMLFTEPIVLFSCLYLAFATGIFFLYFEAYPLIFQGTYGMNAGVAGLAFLPIAAGACVAFLICLLWDSILLRAKERGLEWTKKEEFRRLPLACLGGPLYVISLLWIAWTASADIHWIVPMLSGIPFGAGFVLIFISLLNYMADAYREYSASAAAAASCSRSVLGALLPLAGPSMYAKLGTNWGNSLLAFLSLGMSVIPFVFIRYGDRIREGSKFSQEVLQKRERDADETTDTV</sequence>
<evidence type="ECO:0000313" key="9">
    <source>
        <dbReference type="Proteomes" id="UP000481861"/>
    </source>
</evidence>
<feature type="transmembrane region" description="Helical" evidence="6">
    <location>
        <begin position="116"/>
        <end position="138"/>
    </location>
</feature>
<name>A0A7C8MDZ0_9PLEO</name>
<evidence type="ECO:0000256" key="3">
    <source>
        <dbReference type="ARBA" id="ARBA00022692"/>
    </source>
</evidence>
<feature type="domain" description="Major facilitator superfamily (MFS) profile" evidence="7">
    <location>
        <begin position="24"/>
        <end position="456"/>
    </location>
</feature>
<feature type="transmembrane region" description="Helical" evidence="6">
    <location>
        <begin position="179"/>
        <end position="207"/>
    </location>
</feature>
<evidence type="ECO:0000256" key="5">
    <source>
        <dbReference type="ARBA" id="ARBA00023136"/>
    </source>
</evidence>